<sequence>MNHVACLSPLKHCEKLEELYLRRNDIVSLNELEHLKNLKNLKILWIDDNPCTVGVNHRPRVLKILPTLTRLDDKPVTIDDLREMRELGRRRGSSEFEIACGDDRRIVDTLLPNNSQLLDLTSSRSSCTLNEDVASYKSLQSSMYESLINDDVIDEDQSWQDFSLDEKRTIVPDGSMYLLSENPMNSIMYQSMYEGSQSARHIGSYKIPVSVHQRSISLPRRKNNTFSLSPLKNVQRREKIMSAINVLLDELDADGLRRVVDEAQRRIKKQR</sequence>
<keyword evidence="1" id="KW-0433">Leucine-rich repeat</keyword>
<dbReference type="Proteomes" id="UP000274131">
    <property type="component" value="Unassembled WGS sequence"/>
</dbReference>
<organism evidence="5">
    <name type="scientific">Enterobius vermicularis</name>
    <name type="common">Human pinworm</name>
    <dbReference type="NCBI Taxonomy" id="51028"/>
    <lineage>
        <taxon>Eukaryota</taxon>
        <taxon>Metazoa</taxon>
        <taxon>Ecdysozoa</taxon>
        <taxon>Nematoda</taxon>
        <taxon>Chromadorea</taxon>
        <taxon>Rhabditida</taxon>
        <taxon>Spirurina</taxon>
        <taxon>Oxyuridomorpha</taxon>
        <taxon>Oxyuroidea</taxon>
        <taxon>Oxyuridae</taxon>
        <taxon>Enterobius</taxon>
    </lineage>
</organism>
<dbReference type="GO" id="GO:0007010">
    <property type="term" value="P:cytoskeleton organization"/>
    <property type="evidence" value="ECO:0007669"/>
    <property type="project" value="TreeGrafter"/>
</dbReference>
<proteinExistence type="predicted"/>
<dbReference type="AlphaFoldDB" id="A0A0N4VBM6"/>
<reference evidence="5" key="1">
    <citation type="submission" date="2017-02" db="UniProtKB">
        <authorList>
            <consortium name="WormBaseParasite"/>
        </authorList>
    </citation>
    <scope>IDENTIFICATION</scope>
</reference>
<name>A0A0N4VBM6_ENTVE</name>
<dbReference type="InterPro" id="IPR001611">
    <property type="entry name" value="Leu-rich_rpt"/>
</dbReference>
<dbReference type="SUPFAM" id="SSF52058">
    <property type="entry name" value="L domain-like"/>
    <property type="match status" value="1"/>
</dbReference>
<accession>A0A0N4VBM6</accession>
<dbReference type="PROSITE" id="PS51450">
    <property type="entry name" value="LRR"/>
    <property type="match status" value="1"/>
</dbReference>
<dbReference type="InterPro" id="IPR032675">
    <property type="entry name" value="LRR_dom_sf"/>
</dbReference>
<dbReference type="OrthoDB" id="1517790at2759"/>
<evidence type="ECO:0000313" key="3">
    <source>
        <dbReference type="EMBL" id="VDD92670.1"/>
    </source>
</evidence>
<evidence type="ECO:0000313" key="4">
    <source>
        <dbReference type="Proteomes" id="UP000274131"/>
    </source>
</evidence>
<dbReference type="Gene3D" id="3.80.10.10">
    <property type="entry name" value="Ribonuclease Inhibitor"/>
    <property type="match status" value="1"/>
</dbReference>
<gene>
    <name evidence="3" type="ORF">EVEC_LOCUS7421</name>
</gene>
<dbReference type="PANTHER" id="PTHR18849">
    <property type="entry name" value="LEUCINE RICH REPEAT PROTEIN"/>
    <property type="match status" value="1"/>
</dbReference>
<dbReference type="EMBL" id="UXUI01008915">
    <property type="protein sequence ID" value="VDD92670.1"/>
    <property type="molecule type" value="Genomic_DNA"/>
</dbReference>
<evidence type="ECO:0000256" key="1">
    <source>
        <dbReference type="ARBA" id="ARBA00022614"/>
    </source>
</evidence>
<dbReference type="WBParaSite" id="EVEC_0000793701-mRNA-1">
    <property type="protein sequence ID" value="EVEC_0000793701-mRNA-1"/>
    <property type="gene ID" value="EVEC_0000793701"/>
</dbReference>
<keyword evidence="4" id="KW-1185">Reference proteome</keyword>
<evidence type="ECO:0000256" key="2">
    <source>
        <dbReference type="ARBA" id="ARBA00022737"/>
    </source>
</evidence>
<dbReference type="STRING" id="51028.A0A0N4VBM6"/>
<dbReference type="PANTHER" id="PTHR18849:SF0">
    <property type="entry name" value="CILIA- AND FLAGELLA-ASSOCIATED PROTEIN 410-RELATED"/>
    <property type="match status" value="1"/>
</dbReference>
<reference evidence="3 4" key="2">
    <citation type="submission" date="2018-10" db="EMBL/GenBank/DDBJ databases">
        <authorList>
            <consortium name="Pathogen Informatics"/>
        </authorList>
    </citation>
    <scope>NUCLEOTIDE SEQUENCE [LARGE SCALE GENOMIC DNA]</scope>
</reference>
<evidence type="ECO:0000313" key="5">
    <source>
        <dbReference type="WBParaSite" id="EVEC_0000793701-mRNA-1"/>
    </source>
</evidence>
<keyword evidence="2" id="KW-0677">Repeat</keyword>
<protein>
    <submittedName>
        <fullName evidence="5">LRRcap domain-containing protein</fullName>
    </submittedName>
</protein>